<dbReference type="GO" id="GO:0015648">
    <property type="term" value="F:lipid-linked peptidoglycan transporter activity"/>
    <property type="evidence" value="ECO:0007669"/>
    <property type="project" value="TreeGrafter"/>
</dbReference>
<dbReference type="GO" id="GO:0009252">
    <property type="term" value="P:peptidoglycan biosynthetic process"/>
    <property type="evidence" value="ECO:0007669"/>
    <property type="project" value="UniProtKB-KW"/>
</dbReference>
<evidence type="ECO:0000256" key="13">
    <source>
        <dbReference type="ARBA" id="ARBA00041185"/>
    </source>
</evidence>
<evidence type="ECO:0000256" key="11">
    <source>
        <dbReference type="ARBA" id="ARBA00033270"/>
    </source>
</evidence>
<comment type="pathway">
    <text evidence="2">Cell wall biogenesis; peptidoglycan biosynthesis.</text>
</comment>
<feature type="transmembrane region" description="Helical" evidence="18">
    <location>
        <begin position="192"/>
        <end position="209"/>
    </location>
</feature>
<comment type="subcellular location">
    <subcellularLocation>
        <location evidence="1">Membrane</location>
        <topology evidence="1">Multi-pass membrane protein</topology>
    </subcellularLocation>
</comment>
<name>A0A0F0LIW3_9MICO</name>
<evidence type="ECO:0000313" key="20">
    <source>
        <dbReference type="Proteomes" id="UP000033740"/>
    </source>
</evidence>
<accession>A0A0F0LIW3</accession>
<evidence type="ECO:0000256" key="17">
    <source>
        <dbReference type="ARBA" id="ARBA00049966"/>
    </source>
</evidence>
<feature type="transmembrane region" description="Helical" evidence="18">
    <location>
        <begin position="331"/>
        <end position="356"/>
    </location>
</feature>
<dbReference type="EC" id="2.4.99.28" evidence="15"/>
<comment type="similarity">
    <text evidence="12">Belongs to the SEDS family. FtsW subfamily.</text>
</comment>
<dbReference type="RefSeq" id="WP_045272471.1">
    <property type="nucleotide sequence ID" value="NZ_JYIX01000036.1"/>
</dbReference>
<dbReference type="GO" id="GO:0008360">
    <property type="term" value="P:regulation of cell shape"/>
    <property type="evidence" value="ECO:0007669"/>
    <property type="project" value="UniProtKB-KW"/>
</dbReference>
<evidence type="ECO:0000256" key="4">
    <source>
        <dbReference type="ARBA" id="ARBA00022679"/>
    </source>
</evidence>
<feature type="transmembrane region" description="Helical" evidence="18">
    <location>
        <begin position="368"/>
        <end position="390"/>
    </location>
</feature>
<keyword evidence="20" id="KW-1185">Reference proteome</keyword>
<keyword evidence="7" id="KW-0573">Peptidoglycan synthesis</keyword>
<dbReference type="InterPro" id="IPR018365">
    <property type="entry name" value="Cell_cycle_FtsW-rel_CS"/>
</dbReference>
<organism evidence="19 20">
    <name type="scientific">Microbacterium azadirachtae</name>
    <dbReference type="NCBI Taxonomy" id="582680"/>
    <lineage>
        <taxon>Bacteria</taxon>
        <taxon>Bacillati</taxon>
        <taxon>Actinomycetota</taxon>
        <taxon>Actinomycetes</taxon>
        <taxon>Micrococcales</taxon>
        <taxon>Microbacteriaceae</taxon>
        <taxon>Microbacterium</taxon>
    </lineage>
</organism>
<evidence type="ECO:0000256" key="15">
    <source>
        <dbReference type="ARBA" id="ARBA00044770"/>
    </source>
</evidence>
<evidence type="ECO:0000256" key="3">
    <source>
        <dbReference type="ARBA" id="ARBA00022676"/>
    </source>
</evidence>
<evidence type="ECO:0000256" key="8">
    <source>
        <dbReference type="ARBA" id="ARBA00022989"/>
    </source>
</evidence>
<dbReference type="GO" id="GO:0032153">
    <property type="term" value="C:cell division site"/>
    <property type="evidence" value="ECO:0007669"/>
    <property type="project" value="TreeGrafter"/>
</dbReference>
<gene>
    <name evidence="19" type="primary">ftsW_2</name>
    <name evidence="19" type="ORF">RS86_02389</name>
</gene>
<dbReference type="GO" id="GO:0008955">
    <property type="term" value="F:peptidoglycan glycosyltransferase activity"/>
    <property type="evidence" value="ECO:0007669"/>
    <property type="project" value="UniProtKB-EC"/>
</dbReference>
<protein>
    <recommendedName>
        <fullName evidence="13">Probable peptidoglycan glycosyltransferase FtsW</fullName>
        <ecNumber evidence="15">2.4.99.28</ecNumber>
    </recommendedName>
    <alternativeName>
        <fullName evidence="14">Cell division protein FtsW</fullName>
    </alternativeName>
    <alternativeName>
        <fullName evidence="11">Cell wall polymerase</fullName>
    </alternativeName>
    <alternativeName>
        <fullName evidence="10">Peptidoglycan polymerase</fullName>
    </alternativeName>
</protein>
<keyword evidence="4" id="KW-0808">Transferase</keyword>
<evidence type="ECO:0000256" key="16">
    <source>
        <dbReference type="ARBA" id="ARBA00049902"/>
    </source>
</evidence>
<feature type="transmembrane region" description="Helical" evidence="18">
    <location>
        <begin position="101"/>
        <end position="120"/>
    </location>
</feature>
<evidence type="ECO:0000256" key="5">
    <source>
        <dbReference type="ARBA" id="ARBA00022692"/>
    </source>
</evidence>
<comment type="caution">
    <text evidence="19">The sequence shown here is derived from an EMBL/GenBank/DDBJ whole genome shotgun (WGS) entry which is preliminary data.</text>
</comment>
<dbReference type="PROSITE" id="PS00428">
    <property type="entry name" value="FTSW_RODA_SPOVE"/>
    <property type="match status" value="1"/>
</dbReference>
<evidence type="ECO:0000256" key="2">
    <source>
        <dbReference type="ARBA" id="ARBA00004752"/>
    </source>
</evidence>
<evidence type="ECO:0000256" key="9">
    <source>
        <dbReference type="ARBA" id="ARBA00023136"/>
    </source>
</evidence>
<comment type="function">
    <text evidence="17">Peptidoglycan polymerase that is essential for cell division.</text>
</comment>
<sequence length="410" mass="44286">MTQVAPRQTPAPEPRVDGLAARVRLGRVFRPMSTEFALIASTSLLLTVFGLVMILSASSANAVDQGQGPFSIVLTQALVAAIGVPLMFLMSRFPVQFWKRTAWLVLILAVGLQMLVYTPLGYENDGNTNWLKIGSQVIQPSEFIKLALAVWAGFILWRKQELLGRWKHVFIPLIPVGFLAIAAVLGGKDLGTSMILFLIILGALFFSGVRLRIFILPLLISVVAVLGFAFADERRRSLILGVFDHSNDTSCYLTTCYQQVHAIWGMANGGIFGVGLGNSREKYGWLPAASNDYIFAIVGEELGLIGCGLVLALFVLFAVAVFRMIRRTNDLFVRITAGGIVVWILSQALINIGVVLRIFPVLGVPLPFMSQGGTSLLSVLLGCGVLLSFARTLPAPAQSLPAGRSGSLGK</sequence>
<keyword evidence="5 18" id="KW-0812">Transmembrane</keyword>
<evidence type="ECO:0000256" key="10">
    <source>
        <dbReference type="ARBA" id="ARBA00032370"/>
    </source>
</evidence>
<proteinExistence type="inferred from homology"/>
<dbReference type="EMBL" id="JYIX01000036">
    <property type="protein sequence ID" value="KJL32609.1"/>
    <property type="molecule type" value="Genomic_DNA"/>
</dbReference>
<dbReference type="GO" id="GO:0005886">
    <property type="term" value="C:plasma membrane"/>
    <property type="evidence" value="ECO:0007669"/>
    <property type="project" value="TreeGrafter"/>
</dbReference>
<evidence type="ECO:0000256" key="6">
    <source>
        <dbReference type="ARBA" id="ARBA00022960"/>
    </source>
</evidence>
<feature type="transmembrane region" description="Helical" evidence="18">
    <location>
        <begin position="169"/>
        <end position="186"/>
    </location>
</feature>
<dbReference type="InterPro" id="IPR001182">
    <property type="entry name" value="FtsW/RodA"/>
</dbReference>
<feature type="transmembrane region" description="Helical" evidence="18">
    <location>
        <begin position="214"/>
        <end position="231"/>
    </location>
</feature>
<dbReference type="GO" id="GO:0051301">
    <property type="term" value="P:cell division"/>
    <property type="evidence" value="ECO:0007669"/>
    <property type="project" value="InterPro"/>
</dbReference>
<evidence type="ECO:0000256" key="12">
    <source>
        <dbReference type="ARBA" id="ARBA00038053"/>
    </source>
</evidence>
<keyword evidence="8 18" id="KW-1133">Transmembrane helix</keyword>
<keyword evidence="9 18" id="KW-0472">Membrane</keyword>
<feature type="transmembrane region" description="Helical" evidence="18">
    <location>
        <begin position="140"/>
        <end position="157"/>
    </location>
</feature>
<evidence type="ECO:0000256" key="14">
    <source>
        <dbReference type="ARBA" id="ARBA00041418"/>
    </source>
</evidence>
<keyword evidence="6" id="KW-0133">Cell shape</keyword>
<comment type="catalytic activity">
    <reaction evidence="16">
        <text>[GlcNAc-(1-&gt;4)-Mur2Ac(oyl-L-Ala-gamma-D-Glu-L-Lys-D-Ala-D-Ala)](n)-di-trans,octa-cis-undecaprenyl diphosphate + beta-D-GlcNAc-(1-&gt;4)-Mur2Ac(oyl-L-Ala-gamma-D-Glu-L-Lys-D-Ala-D-Ala)-di-trans,octa-cis-undecaprenyl diphosphate = [GlcNAc-(1-&gt;4)-Mur2Ac(oyl-L-Ala-gamma-D-Glu-L-Lys-D-Ala-D-Ala)](n+1)-di-trans,octa-cis-undecaprenyl diphosphate + di-trans,octa-cis-undecaprenyl diphosphate + H(+)</text>
        <dbReference type="Rhea" id="RHEA:23708"/>
        <dbReference type="Rhea" id="RHEA-COMP:9602"/>
        <dbReference type="Rhea" id="RHEA-COMP:9603"/>
        <dbReference type="ChEBI" id="CHEBI:15378"/>
        <dbReference type="ChEBI" id="CHEBI:58405"/>
        <dbReference type="ChEBI" id="CHEBI:60033"/>
        <dbReference type="ChEBI" id="CHEBI:78435"/>
        <dbReference type="EC" id="2.4.99.28"/>
    </reaction>
</comment>
<dbReference type="STRING" id="582680.RS86_02389"/>
<feature type="transmembrane region" description="Helical" evidence="18">
    <location>
        <begin position="70"/>
        <end position="89"/>
    </location>
</feature>
<evidence type="ECO:0000256" key="7">
    <source>
        <dbReference type="ARBA" id="ARBA00022984"/>
    </source>
</evidence>
<dbReference type="Proteomes" id="UP000033740">
    <property type="component" value="Unassembled WGS sequence"/>
</dbReference>
<dbReference type="PATRIC" id="fig|582680.6.peg.2453"/>
<reference evidence="19 20" key="1">
    <citation type="submission" date="2015-02" db="EMBL/GenBank/DDBJ databases">
        <title>Draft genome sequences of ten Microbacterium spp. with emphasis on heavy metal contaminated environments.</title>
        <authorList>
            <person name="Corretto E."/>
        </authorList>
    </citation>
    <scope>NUCLEOTIDE SEQUENCE [LARGE SCALE GENOMIC DNA]</scope>
    <source>
        <strain evidence="19 20">ARN176</strain>
    </source>
</reference>
<dbReference type="Pfam" id="PF01098">
    <property type="entry name" value="FTSW_RODA_SPOVE"/>
    <property type="match status" value="1"/>
</dbReference>
<dbReference type="AlphaFoldDB" id="A0A0F0LIW3"/>
<evidence type="ECO:0000313" key="19">
    <source>
        <dbReference type="EMBL" id="KJL32609.1"/>
    </source>
</evidence>
<evidence type="ECO:0000256" key="18">
    <source>
        <dbReference type="SAM" id="Phobius"/>
    </source>
</evidence>
<dbReference type="PANTHER" id="PTHR30474:SF2">
    <property type="entry name" value="PEPTIDOGLYCAN GLYCOSYLTRANSFERASE FTSW-RELATED"/>
    <property type="match status" value="1"/>
</dbReference>
<keyword evidence="3" id="KW-0328">Glycosyltransferase</keyword>
<feature type="transmembrane region" description="Helical" evidence="18">
    <location>
        <begin position="36"/>
        <end position="58"/>
    </location>
</feature>
<dbReference type="PANTHER" id="PTHR30474">
    <property type="entry name" value="CELL CYCLE PROTEIN"/>
    <property type="match status" value="1"/>
</dbReference>
<evidence type="ECO:0000256" key="1">
    <source>
        <dbReference type="ARBA" id="ARBA00004141"/>
    </source>
</evidence>
<feature type="transmembrane region" description="Helical" evidence="18">
    <location>
        <begin position="293"/>
        <end position="319"/>
    </location>
</feature>